<evidence type="ECO:0000313" key="3">
    <source>
        <dbReference type="Proteomes" id="UP001152797"/>
    </source>
</evidence>
<reference evidence="2" key="2">
    <citation type="submission" date="2024-04" db="EMBL/GenBank/DDBJ databases">
        <authorList>
            <person name="Chen Y."/>
            <person name="Shah S."/>
            <person name="Dougan E. K."/>
            <person name="Thang M."/>
            <person name="Chan C."/>
        </authorList>
    </citation>
    <scope>NUCLEOTIDE SEQUENCE [LARGE SCALE GENOMIC DNA]</scope>
</reference>
<evidence type="ECO:0000313" key="1">
    <source>
        <dbReference type="EMBL" id="CAI3980262.1"/>
    </source>
</evidence>
<dbReference type="EMBL" id="CAMXCT020000547">
    <property type="protein sequence ID" value="CAL1133637.1"/>
    <property type="molecule type" value="Genomic_DNA"/>
</dbReference>
<dbReference type="AlphaFoldDB" id="A0A9P1BW16"/>
<proteinExistence type="predicted"/>
<organism evidence="1">
    <name type="scientific">Cladocopium goreaui</name>
    <dbReference type="NCBI Taxonomy" id="2562237"/>
    <lineage>
        <taxon>Eukaryota</taxon>
        <taxon>Sar</taxon>
        <taxon>Alveolata</taxon>
        <taxon>Dinophyceae</taxon>
        <taxon>Suessiales</taxon>
        <taxon>Symbiodiniaceae</taxon>
        <taxon>Cladocopium</taxon>
    </lineage>
</organism>
<reference evidence="1" key="1">
    <citation type="submission" date="2022-10" db="EMBL/GenBank/DDBJ databases">
        <authorList>
            <person name="Chen Y."/>
            <person name="Dougan E. K."/>
            <person name="Chan C."/>
            <person name="Rhodes N."/>
            <person name="Thang M."/>
        </authorList>
    </citation>
    <scope>NUCLEOTIDE SEQUENCE</scope>
</reference>
<evidence type="ECO:0000313" key="2">
    <source>
        <dbReference type="EMBL" id="CAL1133637.1"/>
    </source>
</evidence>
<dbReference type="OrthoDB" id="408049at2759"/>
<gene>
    <name evidence="1" type="ORF">C1SCF055_LOCUS8151</name>
</gene>
<dbReference type="EMBL" id="CAMXCT030000547">
    <property type="protein sequence ID" value="CAL4767574.1"/>
    <property type="molecule type" value="Genomic_DNA"/>
</dbReference>
<keyword evidence="3" id="KW-1185">Reference proteome</keyword>
<sequence length="749" mass="81132">MHQAYLIDTSGLGTSKQAIRAKLVPYDMRSTLQSCQTVNAYMGFPFNGAENAVIPGQTPETIRNVFGPLTFPNGGLFRLCYSPDGIQWQELEPSISVLGAESTSNKIWCPVTSLRRAECKTVQPPPIGCECTGKVQGYKRNNLTDEFMLTGLPNPAYPPWRSSLTYVNEACGNSDAAPFVDKVSNVQNEIGYEIHNFGLLKDGFNLGVWKVCYCAGFDFDNGAADGGIVTVCSNAAPQDFRQEIGRLIVINVESLIGQAGSRDITVYPTLRFGLVINCGHDGVLNKEPDSVSGGCSTGTDARYKIIRSSSESYKPYYDPDAGCRFLPQASTVTDGAQVLGGHLGPLNCAGPSTCYDLPEEVMAGKAPTFLDVQVDASYENRVMIASSYDVCYCDENCLNSVYWFKAGTLDVEPVVTRFTTDYTTGSFGENPAIVNTGRLLVFMGMGTDSSPIEGSWTGGTETKTREMKLLRDDDGNVDKESCLNTPQPLGISGHRLVSGNTDYTEPQTILEAADAGRPKGQLYGLVCNTADPPDCAANIRISVPGWYAACYCDSNCNEVNNWAVFGRQIVAGPTARQSWTRYTGVTFSIDVEGYDLQETNRALILSTAQQLQDCGNLGPTANANGPIDPAILHTRDTSGARPTDMVWSSMGTEISFDRSHGLKDGDRVRLAGVNPDPADTTQAALALAVKRAEMFNTVHEVFVSCDDDATSCWKILIPVRFAAAEFPAIPNIPSVTWSQTSKETFRNIK</sequence>
<dbReference type="EMBL" id="CAMXCT010000547">
    <property type="protein sequence ID" value="CAI3980262.1"/>
    <property type="molecule type" value="Genomic_DNA"/>
</dbReference>
<comment type="caution">
    <text evidence="1">The sequence shown here is derived from an EMBL/GenBank/DDBJ whole genome shotgun (WGS) entry which is preliminary data.</text>
</comment>
<name>A0A9P1BW16_9DINO</name>
<accession>A0A9P1BW16</accession>
<protein>
    <submittedName>
        <fullName evidence="1">Uncharacterized protein</fullName>
    </submittedName>
</protein>
<feature type="non-terminal residue" evidence="1">
    <location>
        <position position="749"/>
    </location>
</feature>
<dbReference type="Proteomes" id="UP001152797">
    <property type="component" value="Unassembled WGS sequence"/>
</dbReference>